<dbReference type="InterPro" id="IPR041916">
    <property type="entry name" value="Anti_sigma_zinc_sf"/>
</dbReference>
<evidence type="ECO:0000313" key="6">
    <source>
        <dbReference type="Proteomes" id="UP000553776"/>
    </source>
</evidence>
<name>A0A841TX20_9BACL</name>
<evidence type="ECO:0000256" key="2">
    <source>
        <dbReference type="ARBA" id="ARBA00024438"/>
    </source>
</evidence>
<evidence type="ECO:0000256" key="3">
    <source>
        <dbReference type="SAM" id="Phobius"/>
    </source>
</evidence>
<comment type="similarity">
    <text evidence="1">Belongs to the zinc-associated anti-sigma factor (ZAS) superfamily. Anti-sigma-W factor family.</text>
</comment>
<feature type="transmembrane region" description="Helical" evidence="3">
    <location>
        <begin position="104"/>
        <end position="124"/>
    </location>
</feature>
<evidence type="ECO:0000313" key="5">
    <source>
        <dbReference type="EMBL" id="MBB6690184.1"/>
    </source>
</evidence>
<reference evidence="5 6" key="1">
    <citation type="submission" date="2020-08" db="EMBL/GenBank/DDBJ databases">
        <title>Cohnella phylogeny.</title>
        <authorList>
            <person name="Dunlap C."/>
        </authorList>
    </citation>
    <scope>NUCLEOTIDE SEQUENCE [LARGE SCALE GENOMIC DNA]</scope>
    <source>
        <strain evidence="5 6">DSM 25239</strain>
    </source>
</reference>
<dbReference type="AlphaFoldDB" id="A0A841TX20"/>
<dbReference type="Pfam" id="PF13490">
    <property type="entry name" value="zf-HC2"/>
    <property type="match status" value="1"/>
</dbReference>
<dbReference type="InterPro" id="IPR027383">
    <property type="entry name" value="Znf_put"/>
</dbReference>
<gene>
    <name evidence="5" type="ORF">H7B90_02105</name>
</gene>
<comment type="caution">
    <text evidence="5">The sequence shown here is derived from an EMBL/GenBank/DDBJ whole genome shotgun (WGS) entry which is preliminary data.</text>
</comment>
<feature type="transmembrane region" description="Helical" evidence="3">
    <location>
        <begin position="178"/>
        <end position="197"/>
    </location>
</feature>
<evidence type="ECO:0000259" key="4">
    <source>
        <dbReference type="Pfam" id="PF13490"/>
    </source>
</evidence>
<sequence length="202" mass="22414">MKSDCGLIQERFVDYWDGEAGPADRLLIEEHLAGCPDCAEEFRLWEESTKLIRDMQLDDDYIEDVATAAEVNQNVMNRIYAEQSWFMPAVRRTYAFSGGFRLKVGGMLASLLAVFLCGLGYVIFDRMNGSNSPATGVMETADAYGAGGQMANSVLVDVPVASLSDPIVLHVNPVMPEYWVAFALLGILVTLLIMNWFSRVRV</sequence>
<dbReference type="Proteomes" id="UP000553776">
    <property type="component" value="Unassembled WGS sequence"/>
</dbReference>
<accession>A0A841TX20</accession>
<dbReference type="EMBL" id="JACJVR010000005">
    <property type="protein sequence ID" value="MBB6690184.1"/>
    <property type="molecule type" value="Genomic_DNA"/>
</dbReference>
<keyword evidence="3" id="KW-0812">Transmembrane</keyword>
<dbReference type="RefSeq" id="WP_185134212.1">
    <property type="nucleotide sequence ID" value="NZ_BORM01000005.1"/>
</dbReference>
<dbReference type="Gene3D" id="1.10.10.1320">
    <property type="entry name" value="Anti-sigma factor, zinc-finger domain"/>
    <property type="match status" value="1"/>
</dbReference>
<organism evidence="5 6">
    <name type="scientific">Cohnella xylanilytica</name>
    <dbReference type="NCBI Taxonomy" id="557555"/>
    <lineage>
        <taxon>Bacteria</taxon>
        <taxon>Bacillati</taxon>
        <taxon>Bacillota</taxon>
        <taxon>Bacilli</taxon>
        <taxon>Bacillales</taxon>
        <taxon>Paenibacillaceae</taxon>
        <taxon>Cohnella</taxon>
    </lineage>
</organism>
<proteinExistence type="inferred from homology"/>
<keyword evidence="3" id="KW-0472">Membrane</keyword>
<keyword evidence="6" id="KW-1185">Reference proteome</keyword>
<evidence type="ECO:0000256" key="1">
    <source>
        <dbReference type="ARBA" id="ARBA00024353"/>
    </source>
</evidence>
<feature type="domain" description="Putative zinc-finger" evidence="4">
    <location>
        <begin position="5"/>
        <end position="39"/>
    </location>
</feature>
<protein>
    <recommendedName>
        <fullName evidence="2">Anti-sigma-W factor RsiW</fullName>
    </recommendedName>
</protein>
<keyword evidence="3" id="KW-1133">Transmembrane helix</keyword>